<gene>
    <name evidence="1" type="ORF">COLO4_12172</name>
</gene>
<organism evidence="1 2">
    <name type="scientific">Corchorus olitorius</name>
    <dbReference type="NCBI Taxonomy" id="93759"/>
    <lineage>
        <taxon>Eukaryota</taxon>
        <taxon>Viridiplantae</taxon>
        <taxon>Streptophyta</taxon>
        <taxon>Embryophyta</taxon>
        <taxon>Tracheophyta</taxon>
        <taxon>Spermatophyta</taxon>
        <taxon>Magnoliopsida</taxon>
        <taxon>eudicotyledons</taxon>
        <taxon>Gunneridae</taxon>
        <taxon>Pentapetalae</taxon>
        <taxon>rosids</taxon>
        <taxon>malvids</taxon>
        <taxon>Malvales</taxon>
        <taxon>Malvaceae</taxon>
        <taxon>Grewioideae</taxon>
        <taxon>Apeibeae</taxon>
        <taxon>Corchorus</taxon>
    </lineage>
</organism>
<proteinExistence type="predicted"/>
<evidence type="ECO:0000313" key="2">
    <source>
        <dbReference type="Proteomes" id="UP000187203"/>
    </source>
</evidence>
<dbReference type="AlphaFoldDB" id="A0A1R3K1X0"/>
<sequence length="53" mass="6216">MGLGEALESLMLCKKKGIWESWMMHPWQLSCSKFAVRVNLIELLLRLNNLRNL</sequence>
<reference evidence="2" key="1">
    <citation type="submission" date="2013-09" db="EMBL/GenBank/DDBJ databases">
        <title>Corchorus olitorius genome sequencing.</title>
        <authorList>
            <person name="Alam M."/>
            <person name="Haque M.S."/>
            <person name="Islam M.S."/>
            <person name="Emdad E.M."/>
            <person name="Islam M.M."/>
            <person name="Ahmed B."/>
            <person name="Halim A."/>
            <person name="Hossen Q.M.M."/>
            <person name="Hossain M.Z."/>
            <person name="Ahmed R."/>
            <person name="Khan M.M."/>
            <person name="Islam R."/>
            <person name="Rashid M.M."/>
            <person name="Khan S.A."/>
            <person name="Rahman M.S."/>
            <person name="Alam M."/>
            <person name="Yahiya A.S."/>
            <person name="Khan M.S."/>
            <person name="Azam M.S."/>
            <person name="Haque T."/>
            <person name="Lashkar M.Z.H."/>
            <person name="Akhand A.I."/>
            <person name="Morshed G."/>
            <person name="Roy S."/>
            <person name="Uddin K.S."/>
            <person name="Rabeya T."/>
            <person name="Hossain A.S."/>
            <person name="Chowdhury A."/>
            <person name="Snigdha A.R."/>
            <person name="Mortoza M.S."/>
            <person name="Matin S.A."/>
            <person name="Hoque S.M.E."/>
            <person name="Islam M.K."/>
            <person name="Roy D.K."/>
            <person name="Haider R."/>
            <person name="Moosa M.M."/>
            <person name="Elias S.M."/>
            <person name="Hasan A.M."/>
            <person name="Jahan S."/>
            <person name="Shafiuddin M."/>
            <person name="Mahmood N."/>
            <person name="Shommy N.S."/>
        </authorList>
    </citation>
    <scope>NUCLEOTIDE SEQUENCE [LARGE SCALE GENOMIC DNA]</scope>
    <source>
        <strain evidence="2">cv. O-4</strain>
    </source>
</reference>
<dbReference type="EMBL" id="AWUE01014842">
    <property type="protein sequence ID" value="OMP01090.1"/>
    <property type="molecule type" value="Genomic_DNA"/>
</dbReference>
<name>A0A1R3K1X0_9ROSI</name>
<protein>
    <submittedName>
        <fullName evidence="1">Uncharacterized protein</fullName>
    </submittedName>
</protein>
<accession>A0A1R3K1X0</accession>
<evidence type="ECO:0000313" key="1">
    <source>
        <dbReference type="EMBL" id="OMP01090.1"/>
    </source>
</evidence>
<keyword evidence="2" id="KW-1185">Reference proteome</keyword>
<comment type="caution">
    <text evidence="1">The sequence shown here is derived from an EMBL/GenBank/DDBJ whole genome shotgun (WGS) entry which is preliminary data.</text>
</comment>
<dbReference type="Proteomes" id="UP000187203">
    <property type="component" value="Unassembled WGS sequence"/>
</dbReference>